<dbReference type="Proteomes" id="UP000885936">
    <property type="component" value="Unassembled WGS sequence"/>
</dbReference>
<evidence type="ECO:0000313" key="3">
    <source>
        <dbReference type="Proteomes" id="UP000185779"/>
    </source>
</evidence>
<proteinExistence type="predicted"/>
<accession>A0A1F2P3T5</accession>
<dbReference type="AlphaFoldDB" id="A0A1F2P3T5"/>
<evidence type="ECO:0000313" key="2">
    <source>
        <dbReference type="EMBL" id="OFV65939.1"/>
    </source>
</evidence>
<gene>
    <name evidence="1" type="ORF">ENI32_07845</name>
    <name evidence="2" type="ORF">SBU_001121</name>
</gene>
<name>A0A1F2P3T5_9EURY</name>
<dbReference type="Proteomes" id="UP000185779">
    <property type="component" value="Unassembled WGS sequence"/>
</dbReference>
<evidence type="ECO:0000313" key="1">
    <source>
        <dbReference type="EMBL" id="HEC57763.1"/>
    </source>
</evidence>
<dbReference type="EMBL" id="DRIE01000126">
    <property type="protein sequence ID" value="HEC57763.1"/>
    <property type="molecule type" value="Genomic_DNA"/>
</dbReference>
<comment type="caution">
    <text evidence="2">The sequence shown here is derived from an EMBL/GenBank/DDBJ whole genome shotgun (WGS) entry which is preliminary data.</text>
</comment>
<sequence>MKMIVVKGRIEDDILERIAIRLGMFVDGFREVTATHSSTNVVVEGDLWSALRILIEEGCEVEAIHVWDNGGMKTLEMFTCEQLGKETIKFDGEVAG</sequence>
<reference evidence="1" key="2">
    <citation type="journal article" date="2020" name="mSystems">
        <title>Genome- and Community-Level Interaction Insights into Carbon Utilization and Element Cycling Functions of Hydrothermarchaeota in Hydrothermal Sediment.</title>
        <authorList>
            <person name="Zhou Z."/>
            <person name="Liu Y."/>
            <person name="Xu W."/>
            <person name="Pan J."/>
            <person name="Luo Z.H."/>
            <person name="Li M."/>
        </authorList>
    </citation>
    <scope>NUCLEOTIDE SEQUENCE [LARGE SCALE GENOMIC DNA]</scope>
    <source>
        <strain evidence="1">HyVt-386</strain>
    </source>
</reference>
<protein>
    <submittedName>
        <fullName evidence="2">Uncharacterized protein</fullName>
    </submittedName>
</protein>
<dbReference type="STRING" id="1839936.SBU_001121"/>
<reference evidence="2 3" key="1">
    <citation type="submission" date="2016-05" db="EMBL/GenBank/DDBJ databases">
        <title>Microbial consortia oxidize butane by reversing methanogenesis.</title>
        <authorList>
            <person name="Laso-Perez R."/>
            <person name="Richter M."/>
            <person name="Wegener G."/>
            <person name="Musat F."/>
        </authorList>
    </citation>
    <scope>NUCLEOTIDE SEQUENCE [LARGE SCALE GENOMIC DNA]</scope>
    <source>
        <strain evidence="2">BOX1</strain>
    </source>
</reference>
<dbReference type="EMBL" id="LYOR01000005">
    <property type="protein sequence ID" value="OFV65939.1"/>
    <property type="molecule type" value="Genomic_DNA"/>
</dbReference>
<keyword evidence="3" id="KW-1185">Reference proteome</keyword>
<organism evidence="2 3">
    <name type="scientific">Candidatus Syntropharchaeum butanivorans</name>
    <dbReference type="NCBI Taxonomy" id="1839936"/>
    <lineage>
        <taxon>Archaea</taxon>
        <taxon>Methanobacteriati</taxon>
        <taxon>Methanobacteriota</taxon>
        <taxon>Stenosarchaea group</taxon>
        <taxon>Methanomicrobia</taxon>
        <taxon>Methanosarcinales</taxon>
        <taxon>ANME-2 cluster</taxon>
        <taxon>Candidatus Syntropharchaeum</taxon>
    </lineage>
</organism>